<name>A0A1V6C7K0_UNCT6</name>
<gene>
    <name evidence="2" type="ORF">BWX89_01169</name>
</gene>
<dbReference type="Gene3D" id="2.130.10.10">
    <property type="entry name" value="YVTN repeat-like/Quinoprotein amine dehydrogenase"/>
    <property type="match status" value="1"/>
</dbReference>
<dbReference type="Proteomes" id="UP000485562">
    <property type="component" value="Unassembled WGS sequence"/>
</dbReference>
<dbReference type="AlphaFoldDB" id="A0A1V6C7K0"/>
<reference evidence="2" key="1">
    <citation type="submission" date="2017-02" db="EMBL/GenBank/DDBJ databases">
        <title>Delving into the versatile metabolic prowess of the omnipresent phylum Bacteroidetes.</title>
        <authorList>
            <person name="Nobu M.K."/>
            <person name="Mei R."/>
            <person name="Narihiro T."/>
            <person name="Kuroda K."/>
            <person name="Liu W.-T."/>
        </authorList>
    </citation>
    <scope>NUCLEOTIDE SEQUENCE</scope>
    <source>
        <strain evidence="2">ADurb.Bin131</strain>
    </source>
</reference>
<sequence length="327" mass="36685">MNKKKNITNLFCLMIFSFFVCLNTFAAGSLNFSLKIVNIPFPPYQRNITKLVNTGNGTIYGIIPENPFSKGDILLIDGTDNIVRINKFSNDTLQVDSVIFNQNITWTWDKTLTKIITLDAFGVLKVYEKDGTEKEIGMISGTRPYEKNGYQISRAFAVDNEGNLYTAGKDGFLFRYNPQTRKLDKLNLQLPAVKGREAWATLDAAAISEDGKIYLGTFDGYIVEFNPISETMINLGKPLRQQRIQALACVDNIIFGIGGEPDGLPRWFIYNPSTRNFEIGGTLKTQDNKLILEPVNTLLVTSGNKIYGSFSGRLGNLFLIEITERKK</sequence>
<evidence type="ECO:0000313" key="2">
    <source>
        <dbReference type="EMBL" id="OQB72886.1"/>
    </source>
</evidence>
<protein>
    <recommendedName>
        <fullName evidence="3">NHL repeat protein</fullName>
    </recommendedName>
</protein>
<dbReference type="SUPFAM" id="SSF50998">
    <property type="entry name" value="Quinoprotein alcohol dehydrogenase-like"/>
    <property type="match status" value="1"/>
</dbReference>
<accession>A0A1V6C7K0</accession>
<dbReference type="InterPro" id="IPR011047">
    <property type="entry name" value="Quinoprotein_ADH-like_sf"/>
</dbReference>
<feature type="chain" id="PRO_5012438243" description="NHL repeat protein" evidence="1">
    <location>
        <begin position="27"/>
        <end position="327"/>
    </location>
</feature>
<feature type="signal peptide" evidence="1">
    <location>
        <begin position="1"/>
        <end position="26"/>
    </location>
</feature>
<dbReference type="EMBL" id="MWDQ01000108">
    <property type="protein sequence ID" value="OQB72886.1"/>
    <property type="molecule type" value="Genomic_DNA"/>
</dbReference>
<keyword evidence="1" id="KW-0732">Signal</keyword>
<evidence type="ECO:0000256" key="1">
    <source>
        <dbReference type="SAM" id="SignalP"/>
    </source>
</evidence>
<dbReference type="InterPro" id="IPR015943">
    <property type="entry name" value="WD40/YVTN_repeat-like_dom_sf"/>
</dbReference>
<organism evidence="2">
    <name type="scientific">candidate division TA06 bacterium ADurb.Bin131</name>
    <dbReference type="NCBI Taxonomy" id="1852827"/>
    <lineage>
        <taxon>Bacteria</taxon>
        <taxon>Bacteria division TA06</taxon>
    </lineage>
</organism>
<comment type="caution">
    <text evidence="2">The sequence shown here is derived from an EMBL/GenBank/DDBJ whole genome shotgun (WGS) entry which is preliminary data.</text>
</comment>
<proteinExistence type="predicted"/>
<evidence type="ECO:0008006" key="3">
    <source>
        <dbReference type="Google" id="ProtNLM"/>
    </source>
</evidence>